<dbReference type="Pfam" id="PF24809">
    <property type="entry name" value="DUF7708"/>
    <property type="match status" value="1"/>
</dbReference>
<evidence type="ECO:0000256" key="1">
    <source>
        <dbReference type="ARBA" id="ARBA00022737"/>
    </source>
</evidence>
<dbReference type="InterPro" id="IPR056884">
    <property type="entry name" value="NPHP3-like_N"/>
</dbReference>
<dbReference type="SUPFAM" id="SSF52540">
    <property type="entry name" value="P-loop containing nucleoside triphosphate hydrolases"/>
    <property type="match status" value="1"/>
</dbReference>
<dbReference type="Gene3D" id="3.40.50.300">
    <property type="entry name" value="P-loop containing nucleotide triphosphate hydrolases"/>
    <property type="match status" value="1"/>
</dbReference>
<keyword evidence="5" id="KW-1185">Reference proteome</keyword>
<dbReference type="Pfam" id="PF24883">
    <property type="entry name" value="NPHP3_N"/>
    <property type="match status" value="1"/>
</dbReference>
<protein>
    <recommendedName>
        <fullName evidence="3">NACHT domain-containing protein</fullName>
    </recommendedName>
</protein>
<proteinExistence type="predicted"/>
<dbReference type="InterPro" id="IPR027417">
    <property type="entry name" value="P-loop_NTPase"/>
</dbReference>
<keyword evidence="1" id="KW-0677">Repeat</keyword>
<evidence type="ECO:0000259" key="3">
    <source>
        <dbReference type="PROSITE" id="PS50837"/>
    </source>
</evidence>
<dbReference type="OrthoDB" id="21416at2759"/>
<dbReference type="STRING" id="41047.A0A397GBX7"/>
<dbReference type="PROSITE" id="PS50837">
    <property type="entry name" value="NACHT"/>
    <property type="match status" value="1"/>
</dbReference>
<dbReference type="VEuPathDB" id="FungiDB:CDV56_102002"/>
<sequence>MAATHSLIQNAFQAAMHEFQTNLNNDEVYTKLLAVTSIDEVYDLTDKLQAGQGRKGHLRHLAKIEPYLNRLREYTGVIDTFVQVHPEIMALIWGPIKLLLQWSSILKQSFDAIVDTTADIGLLLPEFQEVAVLFSQNAGIYDVLVLFFKDILDFYQVGLKVFTMPRWKYFFESLWPRKKEYINLVKTHIERHALLMRNEVRLEHIREEHDARLRAFEHFKNAEKSQRLQQFYAIKADMSPKSYDDKLNWYHSRVCDGTGTWLFQDDVVKDWLDVSGGSSRVLWLQGIPGAGKTFLAGGMVDKAYTIGHTAFAFLSHAFSSSTSALSVLHSLLFQLASQHEDLQDVLCHSTNEQIKSNVTVAVDTLKAVLDCAGHVFLIIDGLDEIDVIERGVLLEKLLHLSHECHEARIFISSRREEDITEILKGSSETIRVDGRNEESIQAFVDYQLRQIFQSRRFPPQIQDEITRSLAPLASKAKGMFLYAKVVLSGIELVDDVAELCEEMSILPEDLDDAYSRVLVRINKLRPPSARVKARRILAWVGCSPTPLTVQEIEQALTIKPGSFELEKKVFASPNLNRLCGPIIEIVDGYATLDLAICCTTFLSQRHYDVVTLGDDDGFPSLLLDGSYRLHYFAANGWFELVKKYLQLIQNKPLPAELVHSLKTLMVKRSNHEFAAERDTSIKPAYLQPVETEYPDLYQFLHGFESKAQRATHEKEHTRPWKCSVSGCEYENIGFLSRSMRDQHLEKAHKDKAQPRELPEDTIGQDEVQALVLDLVKDHQVEMVELLLPRISDPYQFSSLLGKTVGELGSVPMAQMITRVCEEAAKHRAVDQFYHGAIKTGNVEFIDWLINSNQMPEYRNQVASIIAAFVKSDSEEMWRLCKQFMAALSRADEAAPGRIIDLRMSDVCFEDQVINATCRIAKREEMLLSLWESVGVSKELKVAKLSYALGAVARTTCSIRLGTALLQYGADINGHKRNGGVSPLQFAARKSSAENAEFMKFLLSEGADSEKVSRSRKPSDEKGAQEISQWLGISWNELVEKTRNQRSVDPQSNQ</sequence>
<organism evidence="4 5">
    <name type="scientific">Aspergillus thermomutatus</name>
    <name type="common">Neosartorya pseudofischeri</name>
    <dbReference type="NCBI Taxonomy" id="41047"/>
    <lineage>
        <taxon>Eukaryota</taxon>
        <taxon>Fungi</taxon>
        <taxon>Dikarya</taxon>
        <taxon>Ascomycota</taxon>
        <taxon>Pezizomycotina</taxon>
        <taxon>Eurotiomycetes</taxon>
        <taxon>Eurotiomycetidae</taxon>
        <taxon>Eurotiales</taxon>
        <taxon>Aspergillaceae</taxon>
        <taxon>Aspergillus</taxon>
        <taxon>Aspergillus subgen. Fumigati</taxon>
    </lineage>
</organism>
<dbReference type="EMBL" id="NKHU02000281">
    <property type="protein sequence ID" value="RHZ45590.1"/>
    <property type="molecule type" value="Genomic_DNA"/>
</dbReference>
<evidence type="ECO:0000313" key="4">
    <source>
        <dbReference type="EMBL" id="RHZ45590.1"/>
    </source>
</evidence>
<reference evidence="4" key="1">
    <citation type="submission" date="2018-08" db="EMBL/GenBank/DDBJ databases">
        <title>Draft genome sequence of azole-resistant Aspergillus thermomutatus (Neosartorya pseudofischeri) strain HMR AF 39, isolated from a human nasal aspirate.</title>
        <authorList>
            <person name="Parent-Michaud M."/>
            <person name="Dufresne P.J."/>
            <person name="Fournier E."/>
            <person name="Martineau C."/>
            <person name="Moreira S."/>
            <person name="Perkins V."/>
            <person name="De Repentigny L."/>
            <person name="Dufresne S.F."/>
        </authorList>
    </citation>
    <scope>NUCLEOTIDE SEQUENCE [LARGE SCALE GENOMIC DNA]</scope>
    <source>
        <strain evidence="4">HMR AF 39</strain>
    </source>
</reference>
<dbReference type="PANTHER" id="PTHR10039">
    <property type="entry name" value="AMELOGENIN"/>
    <property type="match status" value="1"/>
</dbReference>
<dbReference type="InterPro" id="IPR056125">
    <property type="entry name" value="DUF7708"/>
</dbReference>
<feature type="domain" description="NACHT" evidence="3">
    <location>
        <begin position="280"/>
        <end position="414"/>
    </location>
</feature>
<dbReference type="PANTHER" id="PTHR10039:SF14">
    <property type="entry name" value="NACHT DOMAIN-CONTAINING PROTEIN"/>
    <property type="match status" value="1"/>
</dbReference>
<keyword evidence="2" id="KW-0040">ANK repeat</keyword>
<dbReference type="GeneID" id="38123976"/>
<dbReference type="InterPro" id="IPR002110">
    <property type="entry name" value="Ankyrin_rpt"/>
</dbReference>
<evidence type="ECO:0000256" key="2">
    <source>
        <dbReference type="PROSITE-ProRule" id="PRU00023"/>
    </source>
</evidence>
<evidence type="ECO:0000313" key="5">
    <source>
        <dbReference type="Proteomes" id="UP000215305"/>
    </source>
</evidence>
<dbReference type="PROSITE" id="PS50088">
    <property type="entry name" value="ANK_REPEAT"/>
    <property type="match status" value="1"/>
</dbReference>
<accession>A0A397GBX7</accession>
<dbReference type="InterPro" id="IPR036770">
    <property type="entry name" value="Ankyrin_rpt-contain_sf"/>
</dbReference>
<dbReference type="Proteomes" id="UP000215305">
    <property type="component" value="Unassembled WGS sequence"/>
</dbReference>
<dbReference type="RefSeq" id="XP_026610780.1">
    <property type="nucleotide sequence ID" value="XM_026755621.1"/>
</dbReference>
<dbReference type="InterPro" id="IPR007111">
    <property type="entry name" value="NACHT_NTPase"/>
</dbReference>
<gene>
    <name evidence="4" type="ORF">CDV56_102002</name>
</gene>
<comment type="caution">
    <text evidence="4">The sequence shown here is derived from an EMBL/GenBank/DDBJ whole genome shotgun (WGS) entry which is preliminary data.</text>
</comment>
<dbReference type="PROSITE" id="PS50297">
    <property type="entry name" value="ANK_REP_REGION"/>
    <property type="match status" value="1"/>
</dbReference>
<feature type="repeat" description="ANK" evidence="2">
    <location>
        <begin position="978"/>
        <end position="1013"/>
    </location>
</feature>
<dbReference type="Gene3D" id="1.25.40.20">
    <property type="entry name" value="Ankyrin repeat-containing domain"/>
    <property type="match status" value="1"/>
</dbReference>
<dbReference type="AlphaFoldDB" id="A0A397GBX7"/>
<name>A0A397GBX7_ASPTH</name>
<dbReference type="SUPFAM" id="SSF48403">
    <property type="entry name" value="Ankyrin repeat"/>
    <property type="match status" value="1"/>
</dbReference>